<accession>A0A4R5FRV9</accession>
<gene>
    <name evidence="1" type="ORF">E1295_12830</name>
</gene>
<sequence>MVLGISGFEPTFLVGLEAVRENHGPSLAALGGRRLTGFAIVRFVEDGDWFADWPVVLDFDGVRVEICHWKFDELSISWNTIDTTAAITGWEYVEETPAWSSADERLEPFIGQELREVALLEWRPSSYDLADGTLAVEFLFNAGRFHIANALDENSIDLGDADPDFVRHRLGCGALEQGHGFFGVVER</sequence>
<protein>
    <submittedName>
        <fullName evidence="1">Uncharacterized protein</fullName>
    </submittedName>
</protein>
<evidence type="ECO:0000313" key="2">
    <source>
        <dbReference type="Proteomes" id="UP000295136"/>
    </source>
</evidence>
<reference evidence="1 2" key="1">
    <citation type="submission" date="2019-03" db="EMBL/GenBank/DDBJ databases">
        <title>Draft genome sequences of novel Actinobacteria.</title>
        <authorList>
            <person name="Sahin N."/>
            <person name="Ay H."/>
            <person name="Saygin H."/>
        </authorList>
    </citation>
    <scope>NUCLEOTIDE SEQUENCE [LARGE SCALE GENOMIC DNA]</scope>
    <source>
        <strain evidence="1 2">6K102</strain>
    </source>
</reference>
<comment type="caution">
    <text evidence="1">The sequence shown here is derived from an EMBL/GenBank/DDBJ whole genome shotgun (WGS) entry which is preliminary data.</text>
</comment>
<evidence type="ECO:0000313" key="1">
    <source>
        <dbReference type="EMBL" id="TDE55880.1"/>
    </source>
</evidence>
<name>A0A4R5FRV9_9ACTN</name>
<proteinExistence type="predicted"/>
<dbReference type="EMBL" id="SMLD01000026">
    <property type="protein sequence ID" value="TDE55880.1"/>
    <property type="molecule type" value="Genomic_DNA"/>
</dbReference>
<dbReference type="Proteomes" id="UP000295136">
    <property type="component" value="Unassembled WGS sequence"/>
</dbReference>
<dbReference type="AlphaFoldDB" id="A0A4R5FRV9"/>
<keyword evidence="2" id="KW-1185">Reference proteome</keyword>
<organism evidence="1 2">
    <name type="scientific">Nonomuraea mesophila</name>
    <dbReference type="NCBI Taxonomy" id="2530382"/>
    <lineage>
        <taxon>Bacteria</taxon>
        <taxon>Bacillati</taxon>
        <taxon>Actinomycetota</taxon>
        <taxon>Actinomycetes</taxon>
        <taxon>Streptosporangiales</taxon>
        <taxon>Streptosporangiaceae</taxon>
        <taxon>Nonomuraea</taxon>
    </lineage>
</organism>